<keyword evidence="4" id="KW-1185">Reference proteome</keyword>
<dbReference type="GO" id="GO:0006457">
    <property type="term" value="P:protein folding"/>
    <property type="evidence" value="ECO:0007669"/>
    <property type="project" value="InterPro"/>
</dbReference>
<proteinExistence type="predicted"/>
<keyword evidence="1" id="KW-0143">Chaperone</keyword>
<feature type="domain" description="Chaperone DnaJ C-terminal" evidence="2">
    <location>
        <begin position="6"/>
        <end position="82"/>
    </location>
</feature>
<dbReference type="Gene3D" id="2.60.260.20">
    <property type="entry name" value="Urease metallochaperone UreE, N-terminal domain"/>
    <property type="match status" value="1"/>
</dbReference>
<evidence type="ECO:0000256" key="1">
    <source>
        <dbReference type="ARBA" id="ARBA00023186"/>
    </source>
</evidence>
<dbReference type="EMBL" id="WHWC01000009">
    <property type="protein sequence ID" value="KAG8377029.1"/>
    <property type="molecule type" value="Genomic_DNA"/>
</dbReference>
<dbReference type="PANTHER" id="PTHR24078:SF575">
    <property type="entry name" value="DNAJ HEAT SHOCK FAMILY PROTEIN"/>
    <property type="match status" value="1"/>
</dbReference>
<dbReference type="SUPFAM" id="SSF49493">
    <property type="entry name" value="HSP40/DnaJ peptide-binding domain"/>
    <property type="match status" value="1"/>
</dbReference>
<dbReference type="Proteomes" id="UP000826271">
    <property type="component" value="Unassembled WGS sequence"/>
</dbReference>
<dbReference type="GO" id="GO:0051087">
    <property type="term" value="F:protein-folding chaperone binding"/>
    <property type="evidence" value="ECO:0007669"/>
    <property type="project" value="TreeGrafter"/>
</dbReference>
<dbReference type="InterPro" id="IPR002939">
    <property type="entry name" value="DnaJ_C"/>
</dbReference>
<sequence>MRHHTFIPSDLVVIIDEKPQCLFKRDGNDLIATHKISLVEAMTGCTARVNTLDDRNLTIPVNNIVNTTYEEVVKGEGMPIPKRTCFLCMSLTGIQAEYNLQCWLLFASASMNSQDLGTHHKVAFSNLLF</sequence>
<accession>A0AAV6XA48</accession>
<comment type="caution">
    <text evidence="3">The sequence shown here is derived from an EMBL/GenBank/DDBJ whole genome shotgun (WGS) entry which is preliminary data.</text>
</comment>
<name>A0AAV6XA48_9LAMI</name>
<dbReference type="Pfam" id="PF01556">
    <property type="entry name" value="DnaJ_C"/>
    <property type="match status" value="1"/>
</dbReference>
<protein>
    <recommendedName>
        <fullName evidence="2">Chaperone DnaJ C-terminal domain-containing protein</fullName>
    </recommendedName>
</protein>
<reference evidence="3" key="1">
    <citation type="submission" date="2019-10" db="EMBL/GenBank/DDBJ databases">
        <authorList>
            <person name="Zhang R."/>
            <person name="Pan Y."/>
            <person name="Wang J."/>
            <person name="Ma R."/>
            <person name="Yu S."/>
        </authorList>
    </citation>
    <scope>NUCLEOTIDE SEQUENCE</scope>
    <source>
        <strain evidence="3">LA-IB0</strain>
        <tissue evidence="3">Leaf</tissue>
    </source>
</reference>
<evidence type="ECO:0000259" key="2">
    <source>
        <dbReference type="Pfam" id="PF01556"/>
    </source>
</evidence>
<dbReference type="InterPro" id="IPR008971">
    <property type="entry name" value="HSP40/DnaJ_pept-bd"/>
</dbReference>
<gene>
    <name evidence="3" type="ORF">BUALT_Bualt09G0125600</name>
</gene>
<evidence type="ECO:0000313" key="4">
    <source>
        <dbReference type="Proteomes" id="UP000826271"/>
    </source>
</evidence>
<dbReference type="GO" id="GO:0051082">
    <property type="term" value="F:unfolded protein binding"/>
    <property type="evidence" value="ECO:0007669"/>
    <property type="project" value="InterPro"/>
</dbReference>
<dbReference type="InterPro" id="IPR051339">
    <property type="entry name" value="DnaJ_subfamily_B"/>
</dbReference>
<dbReference type="PANTHER" id="PTHR24078">
    <property type="entry name" value="DNAJ HOMOLOG SUBFAMILY C MEMBER"/>
    <property type="match status" value="1"/>
</dbReference>
<dbReference type="FunFam" id="2.60.260.20:FF:000006">
    <property type="entry name" value="DnaJ subfamily B member 13"/>
    <property type="match status" value="1"/>
</dbReference>
<organism evidence="3 4">
    <name type="scientific">Buddleja alternifolia</name>
    <dbReference type="NCBI Taxonomy" id="168488"/>
    <lineage>
        <taxon>Eukaryota</taxon>
        <taxon>Viridiplantae</taxon>
        <taxon>Streptophyta</taxon>
        <taxon>Embryophyta</taxon>
        <taxon>Tracheophyta</taxon>
        <taxon>Spermatophyta</taxon>
        <taxon>Magnoliopsida</taxon>
        <taxon>eudicotyledons</taxon>
        <taxon>Gunneridae</taxon>
        <taxon>Pentapetalae</taxon>
        <taxon>asterids</taxon>
        <taxon>lamiids</taxon>
        <taxon>Lamiales</taxon>
        <taxon>Scrophulariaceae</taxon>
        <taxon>Buddlejeae</taxon>
        <taxon>Buddleja</taxon>
    </lineage>
</organism>
<evidence type="ECO:0000313" key="3">
    <source>
        <dbReference type="EMBL" id="KAG8377029.1"/>
    </source>
</evidence>
<dbReference type="GO" id="GO:0005829">
    <property type="term" value="C:cytosol"/>
    <property type="evidence" value="ECO:0007669"/>
    <property type="project" value="TreeGrafter"/>
</dbReference>
<dbReference type="AlphaFoldDB" id="A0AAV6XA48"/>